<keyword evidence="1" id="KW-1133">Transmembrane helix</keyword>
<dbReference type="KEGG" id="phet:94293320"/>
<evidence type="ECO:0000259" key="2">
    <source>
        <dbReference type="Pfam" id="PF05050"/>
    </source>
</evidence>
<dbReference type="OrthoDB" id="5835829at2759"/>
<dbReference type="EMBL" id="JAFJZO010000004">
    <property type="protein sequence ID" value="KAG5511706.1"/>
    <property type="molecule type" value="Genomic_DNA"/>
</dbReference>
<dbReference type="InterPro" id="IPR006342">
    <property type="entry name" value="FkbM_mtfrase"/>
</dbReference>
<protein>
    <recommendedName>
        <fullName evidence="2">Methyltransferase FkbM domain-containing protein</fullName>
    </recommendedName>
</protein>
<keyword evidence="1" id="KW-0472">Membrane</keyword>
<evidence type="ECO:0000313" key="3">
    <source>
        <dbReference type="EMBL" id="KAG5511706.1"/>
    </source>
</evidence>
<dbReference type="GeneID" id="94293320"/>
<evidence type="ECO:0000256" key="1">
    <source>
        <dbReference type="SAM" id="Phobius"/>
    </source>
</evidence>
<sequence>MVLMYLTGCLGAYAAFCMWAHQRILRTNQLTTRTQHFTDASGCPKSVEYKAVSGDWGTAMVAREIFTDTVYMRYGVNVPATGSPLVIDVGSHVGLFSMFVLEANPQAIVVAAEPIPEMCALTKENTARYGQQVWVEQLGVSATSLNGAEFIVDPRVTAGASMYEREITRPWKAVSLCTQLSVMGRDNVTSGILPAQPTLLLCWLLEKPVLQWVVVMLLTPALFLFLIFLLVSPSQRRRVRCDCVSFGELLERASSRMADVAMRRRIAEGPIALVKVDVEGAEWDVLQGIAASEWKRIEQLVVEVHDVHDRVCRVVQFLKAKGFQQVHTAQEEWASHDVLRIRSVFARRTETTQ</sequence>
<dbReference type="AlphaFoldDB" id="A0A836LLC4"/>
<dbReference type="Pfam" id="PF05050">
    <property type="entry name" value="Methyltransf_21"/>
    <property type="match status" value="1"/>
</dbReference>
<evidence type="ECO:0000313" key="4">
    <source>
        <dbReference type="Proteomes" id="UP000674318"/>
    </source>
</evidence>
<dbReference type="RefSeq" id="XP_067759798.1">
    <property type="nucleotide sequence ID" value="XM_067903243.1"/>
</dbReference>
<comment type="caution">
    <text evidence="3">The sequence shown here is derived from an EMBL/GenBank/DDBJ whole genome shotgun (WGS) entry which is preliminary data.</text>
</comment>
<dbReference type="SUPFAM" id="SSF53335">
    <property type="entry name" value="S-adenosyl-L-methionine-dependent methyltransferases"/>
    <property type="match status" value="2"/>
</dbReference>
<gene>
    <name evidence="3" type="ORF">JKF63_07304</name>
</gene>
<dbReference type="InterPro" id="IPR029063">
    <property type="entry name" value="SAM-dependent_MTases_sf"/>
</dbReference>
<reference evidence="3 4" key="1">
    <citation type="submission" date="2021-02" db="EMBL/GenBank/DDBJ databases">
        <title>Porcisia hertigi Genome sequencing and assembly.</title>
        <authorList>
            <person name="Almutairi H."/>
            <person name="Gatherer D."/>
        </authorList>
    </citation>
    <scope>NUCLEOTIDE SEQUENCE [LARGE SCALE GENOMIC DNA]</scope>
    <source>
        <strain evidence="3 4">C119</strain>
    </source>
</reference>
<dbReference type="Gene3D" id="3.40.50.150">
    <property type="entry name" value="Vaccinia Virus protein VP39"/>
    <property type="match status" value="2"/>
</dbReference>
<dbReference type="InterPro" id="IPR052514">
    <property type="entry name" value="SAM-dependent_MTase"/>
</dbReference>
<dbReference type="PANTHER" id="PTHR34203:SF13">
    <property type="entry name" value="EXPRESSED PROTEIN"/>
    <property type="match status" value="1"/>
</dbReference>
<keyword evidence="4" id="KW-1185">Reference proteome</keyword>
<dbReference type="PANTHER" id="PTHR34203">
    <property type="entry name" value="METHYLTRANSFERASE, FKBM FAMILY PROTEIN"/>
    <property type="match status" value="1"/>
</dbReference>
<proteinExistence type="predicted"/>
<accession>A0A836LLC4</accession>
<feature type="transmembrane region" description="Helical" evidence="1">
    <location>
        <begin position="209"/>
        <end position="231"/>
    </location>
</feature>
<name>A0A836LLC4_9TRYP</name>
<feature type="domain" description="Methyltransferase FkbM" evidence="2">
    <location>
        <begin position="259"/>
        <end position="324"/>
    </location>
</feature>
<organism evidence="3 4">
    <name type="scientific">Porcisia hertigi</name>
    <dbReference type="NCBI Taxonomy" id="2761500"/>
    <lineage>
        <taxon>Eukaryota</taxon>
        <taxon>Discoba</taxon>
        <taxon>Euglenozoa</taxon>
        <taxon>Kinetoplastea</taxon>
        <taxon>Metakinetoplastina</taxon>
        <taxon>Trypanosomatida</taxon>
        <taxon>Trypanosomatidae</taxon>
        <taxon>Leishmaniinae</taxon>
        <taxon>Porcisia</taxon>
    </lineage>
</organism>
<keyword evidence="1" id="KW-0812">Transmembrane</keyword>
<dbReference type="Proteomes" id="UP000674318">
    <property type="component" value="Unassembled WGS sequence"/>
</dbReference>